<dbReference type="InterPro" id="IPR043129">
    <property type="entry name" value="ATPase_NBD"/>
</dbReference>
<feature type="domain" description="Gcp-like" evidence="1">
    <location>
        <begin position="35"/>
        <end position="80"/>
    </location>
</feature>
<name>A0A1G1WAF2_9BACT</name>
<dbReference type="AlphaFoldDB" id="A0A1G1WAF2"/>
<evidence type="ECO:0000313" key="3">
    <source>
        <dbReference type="Proteomes" id="UP000177103"/>
    </source>
</evidence>
<reference evidence="2 3" key="1">
    <citation type="journal article" date="2016" name="Nat. Commun.">
        <title>Thousands of microbial genomes shed light on interconnected biogeochemical processes in an aquifer system.</title>
        <authorList>
            <person name="Anantharaman K."/>
            <person name="Brown C.T."/>
            <person name="Hug L.A."/>
            <person name="Sharon I."/>
            <person name="Castelle C.J."/>
            <person name="Probst A.J."/>
            <person name="Thomas B.C."/>
            <person name="Singh A."/>
            <person name="Wilkins M.J."/>
            <person name="Karaoz U."/>
            <person name="Brodie E.L."/>
            <person name="Williams K.H."/>
            <person name="Hubbard S.S."/>
            <person name="Banfield J.F."/>
        </authorList>
    </citation>
    <scope>NUCLEOTIDE SEQUENCE [LARGE SCALE GENOMIC DNA]</scope>
</reference>
<organism evidence="2 3">
    <name type="scientific">Candidatus Woykebacteria bacterium RBG_13_40_7b</name>
    <dbReference type="NCBI Taxonomy" id="1802594"/>
    <lineage>
        <taxon>Bacteria</taxon>
        <taxon>Candidatus Woykeibacteriota</taxon>
    </lineage>
</organism>
<proteinExistence type="predicted"/>
<dbReference type="InterPro" id="IPR000905">
    <property type="entry name" value="Gcp-like_dom"/>
</dbReference>
<evidence type="ECO:0000259" key="1">
    <source>
        <dbReference type="Pfam" id="PF00814"/>
    </source>
</evidence>
<dbReference type="SUPFAM" id="SSF53067">
    <property type="entry name" value="Actin-like ATPase domain"/>
    <property type="match status" value="1"/>
</dbReference>
<evidence type="ECO:0000313" key="2">
    <source>
        <dbReference type="EMBL" id="OGY24594.1"/>
    </source>
</evidence>
<sequence length="91" mass="10152">MKLLIDTREAKVAKITVFKDRKTIAEVVGTSPLITIEKALNKLKLKLTDLDEIDYEKGPGSFTGLKVGAAISNTLNWLLKGKNKFEEPTYE</sequence>
<dbReference type="Proteomes" id="UP000177103">
    <property type="component" value="Unassembled WGS sequence"/>
</dbReference>
<comment type="caution">
    <text evidence="2">The sequence shown here is derived from an EMBL/GenBank/DDBJ whole genome shotgun (WGS) entry which is preliminary data.</text>
</comment>
<protein>
    <recommendedName>
        <fullName evidence="1">Gcp-like domain-containing protein</fullName>
    </recommendedName>
</protein>
<dbReference type="Pfam" id="PF00814">
    <property type="entry name" value="TsaD"/>
    <property type="match status" value="1"/>
</dbReference>
<accession>A0A1G1WAF2</accession>
<gene>
    <name evidence="2" type="ORF">A2Y57_01955</name>
</gene>
<dbReference type="Gene3D" id="3.30.420.40">
    <property type="match status" value="1"/>
</dbReference>
<dbReference type="EMBL" id="MHCQ01000020">
    <property type="protein sequence ID" value="OGY24594.1"/>
    <property type="molecule type" value="Genomic_DNA"/>
</dbReference>